<dbReference type="GO" id="GO:0071555">
    <property type="term" value="P:cell wall organization"/>
    <property type="evidence" value="ECO:0007669"/>
    <property type="project" value="UniProtKB-KW"/>
</dbReference>
<dbReference type="Gene3D" id="3.30.70.1070">
    <property type="entry name" value="Sporulation related repeat"/>
    <property type="match status" value="1"/>
</dbReference>
<evidence type="ECO:0000313" key="10">
    <source>
        <dbReference type="Proteomes" id="UP000742786"/>
    </source>
</evidence>
<keyword evidence="4" id="KW-0472">Membrane</keyword>
<comment type="similarity">
    <text evidence="4 5">Belongs to the RlpA family.</text>
</comment>
<name>A0A916J7X3_9PROT</name>
<dbReference type="NCBIfam" id="TIGR00413">
    <property type="entry name" value="rlpA"/>
    <property type="match status" value="1"/>
</dbReference>
<reference evidence="9" key="1">
    <citation type="submission" date="2021-04" db="EMBL/GenBank/DDBJ databases">
        <authorList>
            <person name="Hornung B."/>
        </authorList>
    </citation>
    <scope>NUCLEOTIDE SEQUENCE</scope>
    <source>
        <strain evidence="9">G5G6</strain>
    </source>
</reference>
<evidence type="ECO:0000256" key="7">
    <source>
        <dbReference type="SAM" id="SignalP"/>
    </source>
</evidence>
<dbReference type="GO" id="GO:0000270">
    <property type="term" value="P:peptidoglycan metabolic process"/>
    <property type="evidence" value="ECO:0007669"/>
    <property type="project" value="UniProtKB-UniRule"/>
</dbReference>
<dbReference type="Pfam" id="PF05036">
    <property type="entry name" value="SPOR"/>
    <property type="match status" value="1"/>
</dbReference>
<feature type="domain" description="SPOR" evidence="8">
    <location>
        <begin position="230"/>
        <end position="308"/>
    </location>
</feature>
<keyword evidence="4" id="KW-1003">Cell membrane</keyword>
<dbReference type="RefSeq" id="WP_281420284.1">
    <property type="nucleotide sequence ID" value="NZ_CAJQUM010000001.1"/>
</dbReference>
<dbReference type="HAMAP" id="MF_02071">
    <property type="entry name" value="RlpA"/>
    <property type="match status" value="1"/>
</dbReference>
<dbReference type="SUPFAM" id="SSF110997">
    <property type="entry name" value="Sporulation related repeat"/>
    <property type="match status" value="1"/>
</dbReference>
<dbReference type="InterPro" id="IPR036908">
    <property type="entry name" value="RlpA-like_sf"/>
</dbReference>
<evidence type="ECO:0000256" key="2">
    <source>
        <dbReference type="ARBA" id="ARBA00023239"/>
    </source>
</evidence>
<dbReference type="EMBL" id="CAJQUM010000001">
    <property type="protein sequence ID" value="CAG4884820.1"/>
    <property type="molecule type" value="Genomic_DNA"/>
</dbReference>
<dbReference type="GO" id="GO:0042834">
    <property type="term" value="F:peptidoglycan binding"/>
    <property type="evidence" value="ECO:0007669"/>
    <property type="project" value="InterPro"/>
</dbReference>
<dbReference type="GO" id="GO:0005886">
    <property type="term" value="C:plasma membrane"/>
    <property type="evidence" value="ECO:0007669"/>
    <property type="project" value="UniProtKB-SubCell"/>
</dbReference>
<proteinExistence type="inferred from homology"/>
<dbReference type="InterPro" id="IPR012997">
    <property type="entry name" value="RplA"/>
</dbReference>
<dbReference type="Gene3D" id="2.40.40.10">
    <property type="entry name" value="RlpA-like domain"/>
    <property type="match status" value="1"/>
</dbReference>
<dbReference type="PROSITE" id="PS51257">
    <property type="entry name" value="PROKAR_LIPOPROTEIN"/>
    <property type="match status" value="1"/>
</dbReference>
<keyword evidence="4 9" id="KW-0449">Lipoprotein</keyword>
<evidence type="ECO:0000256" key="5">
    <source>
        <dbReference type="RuleBase" id="RU003495"/>
    </source>
</evidence>
<keyword evidence="4" id="KW-0564">Palmitate</keyword>
<feature type="region of interest" description="Disordered" evidence="6">
    <location>
        <begin position="32"/>
        <end position="63"/>
    </location>
</feature>
<dbReference type="CDD" id="cd22268">
    <property type="entry name" value="DPBB_RlpA-like"/>
    <property type="match status" value="1"/>
</dbReference>
<dbReference type="PROSITE" id="PS51724">
    <property type="entry name" value="SPOR"/>
    <property type="match status" value="1"/>
</dbReference>
<dbReference type="AlphaFoldDB" id="A0A916J7X3"/>
<feature type="chain" id="PRO_5037414990" description="Endolytic peptidoglycan transglycosylase RlpA" evidence="7">
    <location>
        <begin position="24"/>
        <end position="308"/>
    </location>
</feature>
<accession>A0A916J7X3</accession>
<dbReference type="InterPro" id="IPR036680">
    <property type="entry name" value="SPOR-like_sf"/>
</dbReference>
<keyword evidence="3 4" id="KW-0961">Cell wall biogenesis/degradation</keyword>
<dbReference type="FunFam" id="2.40.40.10:FF:000003">
    <property type="entry name" value="Endolytic peptidoglycan transglycosylase RlpA"/>
    <property type="match status" value="1"/>
</dbReference>
<evidence type="ECO:0000256" key="4">
    <source>
        <dbReference type="HAMAP-Rule" id="MF_02071"/>
    </source>
</evidence>
<evidence type="ECO:0000259" key="8">
    <source>
        <dbReference type="PROSITE" id="PS51724"/>
    </source>
</evidence>
<protein>
    <recommendedName>
        <fullName evidence="4">Endolytic peptidoglycan transglycosylase RlpA</fullName>
        <ecNumber evidence="4">4.2.2.-</ecNumber>
    </recommendedName>
</protein>
<dbReference type="SUPFAM" id="SSF50685">
    <property type="entry name" value="Barwin-like endoglucanases"/>
    <property type="match status" value="1"/>
</dbReference>
<evidence type="ECO:0000256" key="1">
    <source>
        <dbReference type="ARBA" id="ARBA00022729"/>
    </source>
</evidence>
<dbReference type="GO" id="GO:0008932">
    <property type="term" value="F:lytic endotransglycosylase activity"/>
    <property type="evidence" value="ECO:0007669"/>
    <property type="project" value="UniProtKB-UniRule"/>
</dbReference>
<dbReference type="Pfam" id="PF03330">
    <property type="entry name" value="DPBB_1"/>
    <property type="match status" value="1"/>
</dbReference>
<comment type="caution">
    <text evidence="9">The sequence shown here is derived from an EMBL/GenBank/DDBJ whole genome shotgun (WGS) entry which is preliminary data.</text>
</comment>
<comment type="function">
    <text evidence="4">Lytic transglycosylase with a strong preference for naked glycan strands that lack stem peptides.</text>
</comment>
<dbReference type="EC" id="4.2.2.-" evidence="4"/>
<evidence type="ECO:0000256" key="3">
    <source>
        <dbReference type="ARBA" id="ARBA00023316"/>
    </source>
</evidence>
<dbReference type="InterPro" id="IPR009009">
    <property type="entry name" value="RlpA-like_DPBB"/>
</dbReference>
<comment type="subcellular location">
    <subcellularLocation>
        <location evidence="4">Cell membrane</location>
        <topology evidence="4">Lipid-anchor</topology>
    </subcellularLocation>
</comment>
<dbReference type="Proteomes" id="UP000742786">
    <property type="component" value="Unassembled WGS sequence"/>
</dbReference>
<organism evidence="9 10">
    <name type="scientific">Georgfuchsia toluolica</name>
    <dbReference type="NCBI Taxonomy" id="424218"/>
    <lineage>
        <taxon>Bacteria</taxon>
        <taxon>Pseudomonadati</taxon>
        <taxon>Pseudomonadota</taxon>
        <taxon>Betaproteobacteria</taxon>
        <taxon>Nitrosomonadales</taxon>
        <taxon>Sterolibacteriaceae</taxon>
        <taxon>Georgfuchsia</taxon>
    </lineage>
</organism>
<dbReference type="InterPro" id="IPR034718">
    <property type="entry name" value="RlpA"/>
</dbReference>
<gene>
    <name evidence="4" type="primary">rlpA</name>
    <name evidence="9" type="ORF">GTOL_12703</name>
</gene>
<sequence length="308" mass="32816">MASKSANMILSRTNSLFCLLLLAACGSLTTGPAPVSDRGGDTAATPKRGGGYYKDDGPGEHPPANLDAIPDAVPKAEPLHRFANNPYSVLGQDYTPLREAGHYKARGLASWYGKKFHGQKTSTGDVYDMYAMTAAHPTLPIPSYARVTSLANGKSVVVRVNDRGPFHANRIIDLSYTAAWKLGLVGGGSGMVEVESLMPSSPLAPPALLAMKSDDVVPAKAAEDRPLPEVDDARGAWLQLGAFGNRDNAEALKSRLARELGDMGDKLVVRTAGNLFRVQLGPWADAQEARDIAAKLAELLEMKPVLVR</sequence>
<dbReference type="PANTHER" id="PTHR34183:SF1">
    <property type="entry name" value="ENDOLYTIC PEPTIDOGLYCAN TRANSGLYCOSYLASE RLPA"/>
    <property type="match status" value="1"/>
</dbReference>
<evidence type="ECO:0000313" key="9">
    <source>
        <dbReference type="EMBL" id="CAG4884820.1"/>
    </source>
</evidence>
<feature type="signal peptide" evidence="7">
    <location>
        <begin position="1"/>
        <end position="23"/>
    </location>
</feature>
<evidence type="ECO:0000256" key="6">
    <source>
        <dbReference type="SAM" id="MobiDB-lite"/>
    </source>
</evidence>
<keyword evidence="2 4" id="KW-0456">Lyase</keyword>
<keyword evidence="10" id="KW-1185">Reference proteome</keyword>
<dbReference type="InterPro" id="IPR007730">
    <property type="entry name" value="SPOR-like_dom"/>
</dbReference>
<keyword evidence="1 7" id="KW-0732">Signal</keyword>
<dbReference type="PANTHER" id="PTHR34183">
    <property type="entry name" value="ENDOLYTIC PEPTIDOGLYCAN TRANSGLYCOSYLASE RLPA"/>
    <property type="match status" value="1"/>
</dbReference>